<sequence>MSTKLKDIVAERAETRLNAQLIYRHADSSGRHLDAHEQAHFDDLLGTMQSLEQQHHNAVQADRGTDDPYVAREITVADIMADRDAWENQSQGRVGPPSRLGPDHRGPDHNPRSNGPRLTGNDARTYAAMFGPRVSDDGWRSPEEFFISIHNGLSDHRQVMAANLGESLGSTGGFSVPTQFASRWLDSALEDEIIRPRAAVWPMTTSCAEASNRTVSPTTPLSICLNTKSPSSLPSVTKVEGTSIEAHSSIAFAS</sequence>
<name>A0A0F9DUG5_9ZZZZ</name>
<feature type="region of interest" description="Disordered" evidence="1">
    <location>
        <begin position="87"/>
        <end position="122"/>
    </location>
</feature>
<organism evidence="2">
    <name type="scientific">marine sediment metagenome</name>
    <dbReference type="NCBI Taxonomy" id="412755"/>
    <lineage>
        <taxon>unclassified sequences</taxon>
        <taxon>metagenomes</taxon>
        <taxon>ecological metagenomes</taxon>
    </lineage>
</organism>
<comment type="caution">
    <text evidence="2">The sequence shown here is derived from an EMBL/GenBank/DDBJ whole genome shotgun (WGS) entry which is preliminary data.</text>
</comment>
<gene>
    <name evidence="2" type="ORF">LCGC14_2504680</name>
</gene>
<feature type="compositionally biased region" description="Basic and acidic residues" evidence="1">
    <location>
        <begin position="101"/>
        <end position="111"/>
    </location>
</feature>
<proteinExistence type="predicted"/>
<dbReference type="AlphaFoldDB" id="A0A0F9DUG5"/>
<feature type="non-terminal residue" evidence="2">
    <location>
        <position position="254"/>
    </location>
</feature>
<evidence type="ECO:0000313" key="2">
    <source>
        <dbReference type="EMBL" id="KKL15528.1"/>
    </source>
</evidence>
<accession>A0A0F9DUG5</accession>
<evidence type="ECO:0000256" key="1">
    <source>
        <dbReference type="SAM" id="MobiDB-lite"/>
    </source>
</evidence>
<reference evidence="2" key="1">
    <citation type="journal article" date="2015" name="Nature">
        <title>Complex archaea that bridge the gap between prokaryotes and eukaryotes.</title>
        <authorList>
            <person name="Spang A."/>
            <person name="Saw J.H."/>
            <person name="Jorgensen S.L."/>
            <person name="Zaremba-Niedzwiedzka K."/>
            <person name="Martijn J."/>
            <person name="Lind A.E."/>
            <person name="van Eijk R."/>
            <person name="Schleper C."/>
            <person name="Guy L."/>
            <person name="Ettema T.J."/>
        </authorList>
    </citation>
    <scope>NUCLEOTIDE SEQUENCE</scope>
</reference>
<protein>
    <submittedName>
        <fullName evidence="2">Uncharacterized protein</fullName>
    </submittedName>
</protein>
<dbReference type="EMBL" id="LAZR01040032">
    <property type="protein sequence ID" value="KKL15528.1"/>
    <property type="molecule type" value="Genomic_DNA"/>
</dbReference>